<dbReference type="GO" id="GO:0003743">
    <property type="term" value="F:translation initiation factor activity"/>
    <property type="evidence" value="ECO:0007669"/>
    <property type="project" value="TreeGrafter"/>
</dbReference>
<dbReference type="CDD" id="cd05787">
    <property type="entry name" value="LbH_eIF2B_epsilon"/>
    <property type="match status" value="1"/>
</dbReference>
<dbReference type="GO" id="GO:0005851">
    <property type="term" value="C:eukaryotic translation initiation factor 2B complex"/>
    <property type="evidence" value="ECO:0007669"/>
    <property type="project" value="TreeGrafter"/>
</dbReference>
<evidence type="ECO:0000256" key="5">
    <source>
        <dbReference type="ARBA" id="ARBA00044345"/>
    </source>
</evidence>
<dbReference type="InterPro" id="IPR003307">
    <property type="entry name" value="W2_domain"/>
</dbReference>
<comment type="caution">
    <text evidence="9">The sequence shown here is derived from an EMBL/GenBank/DDBJ whole genome shotgun (WGS) entry which is preliminary data.</text>
</comment>
<dbReference type="PROSITE" id="PS51363">
    <property type="entry name" value="W2"/>
    <property type="match status" value="1"/>
</dbReference>
<reference evidence="9" key="1">
    <citation type="submission" date="2020-05" db="EMBL/GenBank/DDBJ databases">
        <title>Phylogenomic resolution of chytrid fungi.</title>
        <authorList>
            <person name="Stajich J.E."/>
            <person name="Amses K."/>
            <person name="Simmons R."/>
            <person name="Seto K."/>
            <person name="Myers J."/>
            <person name="Bonds A."/>
            <person name="Quandt C.A."/>
            <person name="Barry K."/>
            <person name="Liu P."/>
            <person name="Grigoriev I."/>
            <person name="Longcore J.E."/>
            <person name="James T.Y."/>
        </authorList>
    </citation>
    <scope>NUCLEOTIDE SEQUENCE</scope>
    <source>
        <strain evidence="9">JEL0318</strain>
    </source>
</reference>
<dbReference type="InterPro" id="IPR051956">
    <property type="entry name" value="eIF2B_epsilon"/>
</dbReference>
<dbReference type="EMBL" id="JADGJD010000048">
    <property type="protein sequence ID" value="KAJ3056056.1"/>
    <property type="molecule type" value="Genomic_DNA"/>
</dbReference>
<evidence type="ECO:0000313" key="9">
    <source>
        <dbReference type="EMBL" id="KAJ3056056.1"/>
    </source>
</evidence>
<dbReference type="Gene3D" id="3.90.550.10">
    <property type="entry name" value="Spore Coat Polysaccharide Biosynthesis Protein SpsA, Chain A"/>
    <property type="match status" value="1"/>
</dbReference>
<dbReference type="InterPro" id="IPR005835">
    <property type="entry name" value="NTP_transferase_dom"/>
</dbReference>
<dbReference type="Pfam" id="PF00483">
    <property type="entry name" value="NTP_transferase"/>
    <property type="match status" value="1"/>
</dbReference>
<dbReference type="InterPro" id="IPR056764">
    <property type="entry name" value="LbH_EIF2B3/5"/>
</dbReference>
<organism evidence="9 10">
    <name type="scientific">Rhizophlyctis rosea</name>
    <dbReference type="NCBI Taxonomy" id="64517"/>
    <lineage>
        <taxon>Eukaryota</taxon>
        <taxon>Fungi</taxon>
        <taxon>Fungi incertae sedis</taxon>
        <taxon>Chytridiomycota</taxon>
        <taxon>Chytridiomycota incertae sedis</taxon>
        <taxon>Chytridiomycetes</taxon>
        <taxon>Rhizophlyctidales</taxon>
        <taxon>Rhizophlyctidaceae</taxon>
        <taxon>Rhizophlyctis</taxon>
    </lineage>
</organism>
<dbReference type="GO" id="GO:0005829">
    <property type="term" value="C:cytosol"/>
    <property type="evidence" value="ECO:0007669"/>
    <property type="project" value="UniProtKB-SubCell"/>
</dbReference>
<dbReference type="Proteomes" id="UP001212841">
    <property type="component" value="Unassembled WGS sequence"/>
</dbReference>
<dbReference type="SUPFAM" id="SSF53448">
    <property type="entry name" value="Nucleotide-diphospho-sugar transferases"/>
    <property type="match status" value="1"/>
</dbReference>
<dbReference type="InterPro" id="IPR044123">
    <property type="entry name" value="W2_eIF2B_epsilon"/>
</dbReference>
<dbReference type="Pfam" id="PF02020">
    <property type="entry name" value="W2"/>
    <property type="match status" value="1"/>
</dbReference>
<dbReference type="GO" id="GO:0005085">
    <property type="term" value="F:guanyl-nucleotide exchange factor activity"/>
    <property type="evidence" value="ECO:0007669"/>
    <property type="project" value="InterPro"/>
</dbReference>
<feature type="domain" description="W2" evidence="8">
    <location>
        <begin position="497"/>
        <end position="660"/>
    </location>
</feature>
<feature type="compositionally biased region" description="Acidic residues" evidence="7">
    <location>
        <begin position="481"/>
        <end position="500"/>
    </location>
</feature>
<dbReference type="Gene3D" id="2.160.10.10">
    <property type="entry name" value="Hexapeptide repeat proteins"/>
    <property type="match status" value="1"/>
</dbReference>
<name>A0AAD5X8H6_9FUNG</name>
<dbReference type="PANTHER" id="PTHR45887:SF1">
    <property type="entry name" value="TRANSLATION INITIATION FACTOR EIF-2B SUBUNIT EPSILON"/>
    <property type="match status" value="1"/>
</dbReference>
<keyword evidence="10" id="KW-1185">Reference proteome</keyword>
<dbReference type="AlphaFoldDB" id="A0AAD5X8H6"/>
<sequence>MPPKKDAAKGLEPDEVLQAVVVTDSFNSRFKPLTKDEPRCLLPLANVPLIEYTLEFLAVSGVQEVFVVCCAHSDKIKEYLRSSKWNKSVLPRVTTIVSQELMSMGDALREMDAKSLLHSDFILVSGDIIANFNLEHALEEHRQRRQVDKNAIMTMVLKQATPQHRTRAKGEESLFILNAQTRECLRYESMEPYPLKRKTLLSTELFEKHPEVDIRNDLIDCQIDICNIEVPALFTENFDYQEMRKDFVRGILESDLLGKTIYTHILESQYAARVSTPQMYDSVSKDILCRWSYPLVPDANLLEGQSYQYSSPHIYRETNVNLSRSARLERRVAVGSGTRVGDRTRIANSTIGRNCKIGANVTIDGAYVWDGVTIGDNCRISRSIVGSGVTLKDGAVVQTGCLISSDVVIGANKTLPPNSRVALSGDADDSLSDTSGGMEAGLVGDDGRGVKWVEEEDEDEDDDLDRRNVELGFIGHTYLPELDDDDESEDESDEEMEEGADDWKREVQQTLARAISENHSIDIAALELNTLKMAMNITFQNLRETVLPALLQQVDVAKPASINAVFKQWAKLVSRFTHGEEDQANVLSVLQHECLENEDHAKVFVHILKAVYEHDVVEEDVLIKWHKSLKGETGTLGKLRDAATPLINWLQEADEESDEDDDEDEDDE</sequence>
<evidence type="ECO:0000256" key="4">
    <source>
        <dbReference type="ARBA" id="ARBA00044144"/>
    </source>
</evidence>
<evidence type="ECO:0000256" key="7">
    <source>
        <dbReference type="SAM" id="MobiDB-lite"/>
    </source>
</evidence>
<dbReference type="SUPFAM" id="SSF48371">
    <property type="entry name" value="ARM repeat"/>
    <property type="match status" value="1"/>
</dbReference>
<dbReference type="Pfam" id="PF25084">
    <property type="entry name" value="LbH_EIF2B"/>
    <property type="match status" value="1"/>
</dbReference>
<dbReference type="SMART" id="SM00515">
    <property type="entry name" value="eIF5C"/>
    <property type="match status" value="1"/>
</dbReference>
<dbReference type="CDD" id="cd11558">
    <property type="entry name" value="W2_eIF2B_epsilon"/>
    <property type="match status" value="1"/>
</dbReference>
<dbReference type="GO" id="GO:0031369">
    <property type="term" value="F:translation initiation factor binding"/>
    <property type="evidence" value="ECO:0007669"/>
    <property type="project" value="InterPro"/>
</dbReference>
<evidence type="ECO:0000259" key="8">
    <source>
        <dbReference type="PROSITE" id="PS51363"/>
    </source>
</evidence>
<dbReference type="InterPro" id="IPR035543">
    <property type="entry name" value="eIF-2B_epsilon_N"/>
</dbReference>
<comment type="subcellular location">
    <subcellularLocation>
        <location evidence="1">Cytoplasm</location>
        <location evidence="1">Cytosol</location>
    </subcellularLocation>
</comment>
<dbReference type="PANTHER" id="PTHR45887">
    <property type="entry name" value="TRANSLATION INITIATION FACTOR EIF-2B SUBUNIT EPSILON"/>
    <property type="match status" value="1"/>
</dbReference>
<dbReference type="InterPro" id="IPR016024">
    <property type="entry name" value="ARM-type_fold"/>
</dbReference>
<comment type="similarity">
    <text evidence="2">Belongs to the eIF-2B gamma/epsilon subunits family.</text>
</comment>
<evidence type="ECO:0000256" key="3">
    <source>
        <dbReference type="ARBA" id="ARBA00022490"/>
    </source>
</evidence>
<evidence type="ECO:0000313" key="10">
    <source>
        <dbReference type="Proteomes" id="UP001212841"/>
    </source>
</evidence>
<evidence type="ECO:0000256" key="2">
    <source>
        <dbReference type="ARBA" id="ARBA00007878"/>
    </source>
</evidence>
<feature type="region of interest" description="Disordered" evidence="7">
    <location>
        <begin position="480"/>
        <end position="502"/>
    </location>
</feature>
<dbReference type="Gene3D" id="1.25.40.180">
    <property type="match status" value="1"/>
</dbReference>
<dbReference type="FunFam" id="3.90.550.10:FF:000066">
    <property type="entry name" value="Translation initiation factor eIF-2B subunit epsilon"/>
    <property type="match status" value="1"/>
</dbReference>
<gene>
    <name evidence="9" type="ORF">HK097_008293</name>
</gene>
<evidence type="ECO:0000256" key="6">
    <source>
        <dbReference type="ARBA" id="ARBA00046432"/>
    </source>
</evidence>
<dbReference type="InterPro" id="IPR029044">
    <property type="entry name" value="Nucleotide-diphossugar_trans"/>
</dbReference>
<keyword evidence="3" id="KW-0963">Cytoplasm</keyword>
<evidence type="ECO:0000256" key="1">
    <source>
        <dbReference type="ARBA" id="ARBA00004514"/>
    </source>
</evidence>
<dbReference type="CDD" id="cd04197">
    <property type="entry name" value="eIF-2B_epsilon_N"/>
    <property type="match status" value="1"/>
</dbReference>
<accession>A0AAD5X8H6</accession>
<protein>
    <recommendedName>
        <fullName evidence="4">Translation initiation factor eIF2B subunit epsilon</fullName>
    </recommendedName>
    <alternativeName>
        <fullName evidence="5">eIF2B GDP-GTP exchange factor subunit epsilon</fullName>
    </alternativeName>
</protein>
<comment type="subunit">
    <text evidence="6">Component of the translation initiation factor 2B (eIF2B) complex which is a heterodecamer of two sets of five different subunits: alpha, beta, gamma, delta and epsilon. Subunits alpha, beta and delta comprise a regulatory subcomplex and subunits epsilon and gamma comprise a catalytic subcomplex. Within the complex, the hexameric regulatory complex resides at the center, with the two heterodimeric catalytic subcomplexes bound on opposite sides.</text>
</comment>
<feature type="region of interest" description="Disordered" evidence="7">
    <location>
        <begin position="420"/>
        <end position="445"/>
    </location>
</feature>
<proteinExistence type="inferred from homology"/>